<dbReference type="AlphaFoldDB" id="A0AA36B654"/>
<name>A0AA36B654_OCTVU</name>
<dbReference type="PANTHER" id="PTHR47055">
    <property type="entry name" value="DDE_TNP_1_7 DOMAIN-CONTAINING PROTEIN"/>
    <property type="match status" value="1"/>
</dbReference>
<evidence type="ECO:0000259" key="1">
    <source>
        <dbReference type="Pfam" id="PF13843"/>
    </source>
</evidence>
<dbReference type="InterPro" id="IPR052638">
    <property type="entry name" value="PiggyBac_TE-derived"/>
</dbReference>
<dbReference type="Proteomes" id="UP001162480">
    <property type="component" value="Chromosome 9"/>
</dbReference>
<dbReference type="PANTHER" id="PTHR47055:SF2">
    <property type="entry name" value="PIGGYBAC TRANSPOSABLE ELEMENT-DERIVED PROTEIN 2-RELATED"/>
    <property type="match status" value="1"/>
</dbReference>
<organism evidence="2 3">
    <name type="scientific">Octopus vulgaris</name>
    <name type="common">Common octopus</name>
    <dbReference type="NCBI Taxonomy" id="6645"/>
    <lineage>
        <taxon>Eukaryota</taxon>
        <taxon>Metazoa</taxon>
        <taxon>Spiralia</taxon>
        <taxon>Lophotrochozoa</taxon>
        <taxon>Mollusca</taxon>
        <taxon>Cephalopoda</taxon>
        <taxon>Coleoidea</taxon>
        <taxon>Octopodiformes</taxon>
        <taxon>Octopoda</taxon>
        <taxon>Incirrata</taxon>
        <taxon>Octopodidae</taxon>
        <taxon>Octopus</taxon>
    </lineage>
</organism>
<dbReference type="EMBL" id="OX597822">
    <property type="protein sequence ID" value="CAI9727856.1"/>
    <property type="molecule type" value="Genomic_DNA"/>
</dbReference>
<reference evidence="2" key="1">
    <citation type="submission" date="2023-08" db="EMBL/GenBank/DDBJ databases">
        <authorList>
            <person name="Alioto T."/>
            <person name="Alioto T."/>
            <person name="Gomez Garrido J."/>
        </authorList>
    </citation>
    <scope>NUCLEOTIDE SEQUENCE</scope>
</reference>
<feature type="domain" description="PiggyBac transposable element-derived protein" evidence="1">
    <location>
        <begin position="79"/>
        <end position="184"/>
    </location>
</feature>
<accession>A0AA36B654</accession>
<dbReference type="GO" id="GO:0043565">
    <property type="term" value="F:sequence-specific DNA binding"/>
    <property type="evidence" value="ECO:0007669"/>
    <property type="project" value="TreeGrafter"/>
</dbReference>
<sequence length="185" mass="21307">MSKEKPNGERDTEEILNIIESGNVSEYVVEEIDNADEIQLVLYLPNNGDDSAKDDASSDCEESSTNFQDIGRDILAEKGYNKLPCRSLYWETRSDSNNHLVSHAVSRNTFEKIHQYLHFDNSKLDPCDKVYKVRPLLDHPNGKFCQFVEPMGNNFSLDEAMEPYYGHHGMEQLLRGKPMSYSFRF</sequence>
<keyword evidence="3" id="KW-1185">Reference proteome</keyword>
<evidence type="ECO:0000313" key="2">
    <source>
        <dbReference type="EMBL" id="CAI9727856.1"/>
    </source>
</evidence>
<gene>
    <name evidence="2" type="ORF">OCTVUL_1B015704</name>
</gene>
<dbReference type="Pfam" id="PF13843">
    <property type="entry name" value="DDE_Tnp_1_7"/>
    <property type="match status" value="1"/>
</dbReference>
<dbReference type="InterPro" id="IPR029526">
    <property type="entry name" value="PGBD"/>
</dbReference>
<protein>
    <recommendedName>
        <fullName evidence="1">PiggyBac transposable element-derived protein domain-containing protein</fullName>
    </recommendedName>
</protein>
<evidence type="ECO:0000313" key="3">
    <source>
        <dbReference type="Proteomes" id="UP001162480"/>
    </source>
</evidence>
<proteinExistence type="predicted"/>